<protein>
    <submittedName>
        <fullName evidence="1">Uncharacterized protein</fullName>
    </submittedName>
</protein>
<organism evidence="1">
    <name type="scientific">Siphoviridae sp. ctZHD14</name>
    <dbReference type="NCBI Taxonomy" id="2827891"/>
    <lineage>
        <taxon>Viruses</taxon>
        <taxon>Duplodnaviria</taxon>
        <taxon>Heunggongvirae</taxon>
        <taxon>Uroviricota</taxon>
        <taxon>Caudoviricetes</taxon>
    </lineage>
</organism>
<evidence type="ECO:0000313" key="1">
    <source>
        <dbReference type="EMBL" id="DAF55295.1"/>
    </source>
</evidence>
<reference evidence="1" key="1">
    <citation type="journal article" date="2021" name="Proc. Natl. Acad. Sci. U.S.A.">
        <title>A Catalog of Tens of Thousands of Viruses from Human Metagenomes Reveals Hidden Associations with Chronic Diseases.</title>
        <authorList>
            <person name="Tisza M.J."/>
            <person name="Buck C.B."/>
        </authorList>
    </citation>
    <scope>NUCLEOTIDE SEQUENCE</scope>
    <source>
        <strain evidence="1">CtZHD14</strain>
    </source>
</reference>
<sequence length="73" mass="8423">MFKEVDNVFDANLAIIVSENYDCGKIVEKFYYKIDKTEDVSSCVADAARQIFIPFDMTISVYKVRFGRVIGRE</sequence>
<accession>A0A8S5SX77</accession>
<proteinExistence type="predicted"/>
<dbReference type="EMBL" id="BK032687">
    <property type="protein sequence ID" value="DAF55295.1"/>
    <property type="molecule type" value="Genomic_DNA"/>
</dbReference>
<name>A0A8S5SX77_9CAUD</name>